<evidence type="ECO:0000256" key="6">
    <source>
        <dbReference type="ARBA" id="ARBA00023002"/>
    </source>
</evidence>
<evidence type="ECO:0000256" key="10">
    <source>
        <dbReference type="ARBA" id="ARBA00023242"/>
    </source>
</evidence>
<dbReference type="InterPro" id="IPR003347">
    <property type="entry name" value="JmjC_dom"/>
</dbReference>
<dbReference type="EC" id="1.14.11.-" evidence="14"/>
<evidence type="ECO:0000256" key="5">
    <source>
        <dbReference type="ARBA" id="ARBA00022964"/>
    </source>
</evidence>
<keyword evidence="10" id="KW-0539">Nucleus</keyword>
<dbReference type="SUPFAM" id="SSF51197">
    <property type="entry name" value="Clavaminate synthase-like"/>
    <property type="match status" value="1"/>
</dbReference>
<feature type="compositionally biased region" description="Basic and acidic residues" evidence="12">
    <location>
        <begin position="11"/>
        <end position="21"/>
    </location>
</feature>
<evidence type="ECO:0000256" key="9">
    <source>
        <dbReference type="ARBA" id="ARBA00023163"/>
    </source>
</evidence>
<evidence type="ECO:0000256" key="8">
    <source>
        <dbReference type="ARBA" id="ARBA00023015"/>
    </source>
</evidence>
<keyword evidence="9" id="KW-0804">Transcription</keyword>
<keyword evidence="15" id="KW-1185">Reference proteome</keyword>
<sequence length="417" mass="48004">MDHRAKKRIKEAKLKARPELSNEKHGWKKSSYYKKFDVSFSTVKDNVERVDASKLSIEEFIKNYESTFKPVVLTNVQKSWKAKEKWTLERLSKKYRNQKFKCGEDDEGYSVKLKMKYFLEYMKQNEDDSPLYIFDSSFGEHPKRRKLLEDYEIPKFFQDDLFKLSGEKQRPPYRWFVMGSARSGTGIHIDPLGTSAWNALVKGHKRWCLLPTNTAKELVKVQQTEGGKQRDEAITWFRYVYPRTQLSSWPKDCKPLEILQKPGETVFVPSGWWHVVLNLDNTVAITQNFCSRGNFHVVWHKTLRGRPKLSKKWYKVLKALRPDIAAIADTVDPQQPSGFNSDSSSSASSSSSDSNDSDSSSSGSPPVVRKKRRTSCRSRSTSRSPSKKPQTDSSASHSTTNTIHRTHSSDSNSKHSR</sequence>
<organism evidence="14 15">
    <name type="scientific">Acanthosepion pharaonis</name>
    <name type="common">Pharaoh cuttlefish</name>
    <name type="synonym">Sepia pharaonis</name>
    <dbReference type="NCBI Taxonomy" id="158019"/>
    <lineage>
        <taxon>Eukaryota</taxon>
        <taxon>Metazoa</taxon>
        <taxon>Spiralia</taxon>
        <taxon>Lophotrochozoa</taxon>
        <taxon>Mollusca</taxon>
        <taxon>Cephalopoda</taxon>
        <taxon>Coleoidea</taxon>
        <taxon>Decapodiformes</taxon>
        <taxon>Sepiida</taxon>
        <taxon>Sepiina</taxon>
        <taxon>Sepiidae</taxon>
        <taxon>Acanthosepion</taxon>
    </lineage>
</organism>
<evidence type="ECO:0000256" key="1">
    <source>
        <dbReference type="ARBA" id="ARBA00001954"/>
    </source>
</evidence>
<dbReference type="InterPro" id="IPR050910">
    <property type="entry name" value="JMJD6_ArgDemeth/LysHydrox"/>
</dbReference>
<dbReference type="FunFam" id="1.20.1280.270:FF:000001">
    <property type="entry name" value="Bifunctional arginine demethylase and lysyl-hydroxylase JMJD6"/>
    <property type="match status" value="1"/>
</dbReference>
<dbReference type="AlphaFoldDB" id="A0A812EE81"/>
<dbReference type="PANTHER" id="PTHR12480:SF32">
    <property type="entry name" value="BIFUNCTIONAL ARGININE DEMETHYLASE AND LYSYL-HYDROXYLASE JMJD6"/>
    <property type="match status" value="1"/>
</dbReference>
<evidence type="ECO:0000259" key="13">
    <source>
        <dbReference type="PROSITE" id="PS51184"/>
    </source>
</evidence>
<reference evidence="14" key="1">
    <citation type="submission" date="2021-01" db="EMBL/GenBank/DDBJ databases">
        <authorList>
            <person name="Li R."/>
            <person name="Bekaert M."/>
        </authorList>
    </citation>
    <scope>NUCLEOTIDE SEQUENCE</scope>
    <source>
        <strain evidence="14">Farmed</strain>
    </source>
</reference>
<dbReference type="PROSITE" id="PS51184">
    <property type="entry name" value="JMJC"/>
    <property type="match status" value="1"/>
</dbReference>
<feature type="region of interest" description="Disordered" evidence="12">
    <location>
        <begin position="1"/>
        <end position="21"/>
    </location>
</feature>
<dbReference type="Gene3D" id="1.20.1280.270">
    <property type="match status" value="1"/>
</dbReference>
<evidence type="ECO:0000313" key="15">
    <source>
        <dbReference type="Proteomes" id="UP000597762"/>
    </source>
</evidence>
<dbReference type="GO" id="GO:0006909">
    <property type="term" value="P:phagocytosis"/>
    <property type="evidence" value="ECO:0007669"/>
    <property type="project" value="TreeGrafter"/>
</dbReference>
<feature type="compositionally biased region" description="Low complexity" evidence="12">
    <location>
        <begin position="337"/>
        <end position="364"/>
    </location>
</feature>
<dbReference type="GO" id="GO:0033749">
    <property type="term" value="F:histone H4R3 demethylase activity"/>
    <property type="evidence" value="ECO:0007669"/>
    <property type="project" value="TreeGrafter"/>
</dbReference>
<keyword evidence="7" id="KW-0408">Iron</keyword>
<evidence type="ECO:0000256" key="3">
    <source>
        <dbReference type="ARBA" id="ARBA00022723"/>
    </source>
</evidence>
<keyword evidence="8" id="KW-0805">Transcription regulation</keyword>
<dbReference type="OrthoDB" id="424465at2759"/>
<dbReference type="PANTHER" id="PTHR12480">
    <property type="entry name" value="ARGININE DEMETHYLASE AND LYSYL-HYDROXYLASE JMJD"/>
    <property type="match status" value="1"/>
</dbReference>
<comment type="caution">
    <text evidence="14">The sequence shown here is derived from an EMBL/GenBank/DDBJ whole genome shotgun (WGS) entry which is preliminary data.</text>
</comment>
<feature type="compositionally biased region" description="Low complexity" evidence="12">
    <location>
        <begin position="377"/>
        <end position="388"/>
    </location>
</feature>
<evidence type="ECO:0000256" key="2">
    <source>
        <dbReference type="ARBA" id="ARBA00004123"/>
    </source>
</evidence>
<evidence type="ECO:0000313" key="14">
    <source>
        <dbReference type="EMBL" id="CAE1319277.1"/>
    </source>
</evidence>
<dbReference type="GO" id="GO:0046872">
    <property type="term" value="F:metal ion binding"/>
    <property type="evidence" value="ECO:0007669"/>
    <property type="project" value="UniProtKB-KW"/>
</dbReference>
<dbReference type="Gene3D" id="2.60.120.650">
    <property type="entry name" value="Cupin"/>
    <property type="match status" value="1"/>
</dbReference>
<feature type="domain" description="JmjC" evidence="13">
    <location>
        <begin position="142"/>
        <end position="306"/>
    </location>
</feature>
<gene>
    <name evidence="14" type="ORF">SPHA_69688</name>
</gene>
<evidence type="ECO:0000256" key="11">
    <source>
        <dbReference type="ARBA" id="ARBA00038068"/>
    </source>
</evidence>
<feature type="compositionally biased region" description="Polar residues" evidence="12">
    <location>
        <begin position="391"/>
        <end position="403"/>
    </location>
</feature>
<dbReference type="EMBL" id="CAHIKZ030005099">
    <property type="protein sequence ID" value="CAE1319277.1"/>
    <property type="molecule type" value="Genomic_DNA"/>
</dbReference>
<keyword evidence="4" id="KW-0156">Chromatin regulator</keyword>
<protein>
    <submittedName>
        <fullName evidence="14">JMJD6</fullName>
        <ecNumber evidence="14">1.14.11.-</ecNumber>
    </submittedName>
</protein>
<dbReference type="GO" id="GO:0005737">
    <property type="term" value="C:cytoplasm"/>
    <property type="evidence" value="ECO:0007669"/>
    <property type="project" value="TreeGrafter"/>
</dbReference>
<dbReference type="GO" id="GO:0106140">
    <property type="term" value="F:P-TEFb complex binding"/>
    <property type="evidence" value="ECO:0007669"/>
    <property type="project" value="TreeGrafter"/>
</dbReference>
<dbReference type="SMART" id="SM00558">
    <property type="entry name" value="JmjC"/>
    <property type="match status" value="1"/>
</dbReference>
<feature type="compositionally biased region" description="Basic residues" evidence="12">
    <location>
        <begin position="1"/>
        <end position="10"/>
    </location>
</feature>
<evidence type="ECO:0000256" key="12">
    <source>
        <dbReference type="SAM" id="MobiDB-lite"/>
    </source>
</evidence>
<dbReference type="Pfam" id="PF02373">
    <property type="entry name" value="JmjC"/>
    <property type="match status" value="1"/>
</dbReference>
<keyword evidence="5" id="KW-0223">Dioxygenase</keyword>
<evidence type="ECO:0000256" key="7">
    <source>
        <dbReference type="ARBA" id="ARBA00023004"/>
    </source>
</evidence>
<dbReference type="FunFam" id="2.60.120.650:FF:000010">
    <property type="entry name" value="bifunctional arginine demethylase and lysyl-hydroxylase JMJD6 isoform X2"/>
    <property type="match status" value="1"/>
</dbReference>
<comment type="similarity">
    <text evidence="11">Belongs to the JMJD6 family.</text>
</comment>
<accession>A0A812EE81</accession>
<keyword evidence="6 14" id="KW-0560">Oxidoreductase</keyword>
<dbReference type="Proteomes" id="UP000597762">
    <property type="component" value="Unassembled WGS sequence"/>
</dbReference>
<name>A0A812EE81_ACAPH</name>
<evidence type="ECO:0000256" key="4">
    <source>
        <dbReference type="ARBA" id="ARBA00022853"/>
    </source>
</evidence>
<comment type="cofactor">
    <cofactor evidence="1">
        <name>Fe(2+)</name>
        <dbReference type="ChEBI" id="CHEBI:29033"/>
    </cofactor>
</comment>
<comment type="subcellular location">
    <subcellularLocation>
        <location evidence="2">Nucleus</location>
    </subcellularLocation>
</comment>
<feature type="region of interest" description="Disordered" evidence="12">
    <location>
        <begin position="329"/>
        <end position="417"/>
    </location>
</feature>
<proteinExistence type="inferred from homology"/>
<dbReference type="GO" id="GO:0005634">
    <property type="term" value="C:nucleus"/>
    <property type="evidence" value="ECO:0007669"/>
    <property type="project" value="UniProtKB-SubCell"/>
</dbReference>
<keyword evidence="3" id="KW-0479">Metal-binding</keyword>